<evidence type="ECO:0000256" key="1">
    <source>
        <dbReference type="ARBA" id="ARBA00023125"/>
    </source>
</evidence>
<dbReference type="InterPro" id="IPR047057">
    <property type="entry name" value="MerR_fam"/>
</dbReference>
<keyword evidence="4" id="KW-1185">Reference proteome</keyword>
<dbReference type="InterPro" id="IPR000551">
    <property type="entry name" value="MerR-type_HTH_dom"/>
</dbReference>
<organism evidence="3 4">
    <name type="scientific">Legionella lansingensis</name>
    <dbReference type="NCBI Taxonomy" id="45067"/>
    <lineage>
        <taxon>Bacteria</taxon>
        <taxon>Pseudomonadati</taxon>
        <taxon>Pseudomonadota</taxon>
        <taxon>Gammaproteobacteria</taxon>
        <taxon>Legionellales</taxon>
        <taxon>Legionellaceae</taxon>
        <taxon>Legionella</taxon>
    </lineage>
</organism>
<dbReference type="PROSITE" id="PS50937">
    <property type="entry name" value="HTH_MERR_2"/>
    <property type="match status" value="1"/>
</dbReference>
<gene>
    <name evidence="3" type="ORF">Llan_1463</name>
</gene>
<reference evidence="3 4" key="1">
    <citation type="submission" date="2015-11" db="EMBL/GenBank/DDBJ databases">
        <title>Genomic analysis of 38 Legionella species identifies large and diverse effector repertoires.</title>
        <authorList>
            <person name="Burstein D."/>
            <person name="Amaro F."/>
            <person name="Zusman T."/>
            <person name="Lifshitz Z."/>
            <person name="Cohen O."/>
            <person name="Gilbert J.A."/>
            <person name="Pupko T."/>
            <person name="Shuman H.A."/>
            <person name="Segal G."/>
        </authorList>
    </citation>
    <scope>NUCLEOTIDE SEQUENCE [LARGE SCALE GENOMIC DNA]</scope>
    <source>
        <strain evidence="3 4">ATCC 49751</strain>
    </source>
</reference>
<dbReference type="STRING" id="45067.Llan_1463"/>
<dbReference type="InterPro" id="IPR009061">
    <property type="entry name" value="DNA-bd_dom_put_sf"/>
</dbReference>
<dbReference type="SUPFAM" id="SSF46955">
    <property type="entry name" value="Putative DNA-binding domain"/>
    <property type="match status" value="1"/>
</dbReference>
<comment type="caution">
    <text evidence="3">The sequence shown here is derived from an EMBL/GenBank/DDBJ whole genome shotgun (WGS) entry which is preliminary data.</text>
</comment>
<dbReference type="GO" id="GO:0003677">
    <property type="term" value="F:DNA binding"/>
    <property type="evidence" value="ECO:0007669"/>
    <property type="project" value="UniProtKB-KW"/>
</dbReference>
<name>A0A0W0VQ71_9GAMM</name>
<dbReference type="Proteomes" id="UP000054869">
    <property type="component" value="Unassembled WGS sequence"/>
</dbReference>
<dbReference type="PANTHER" id="PTHR30204:SF90">
    <property type="entry name" value="HTH-TYPE TRANSCRIPTIONAL ACTIVATOR MTA"/>
    <property type="match status" value="1"/>
</dbReference>
<dbReference type="PANTHER" id="PTHR30204">
    <property type="entry name" value="REDOX-CYCLING DRUG-SENSING TRANSCRIPTIONAL ACTIVATOR SOXR"/>
    <property type="match status" value="1"/>
</dbReference>
<protein>
    <submittedName>
        <fullName evidence="3">MerR family transcriptional regulator</fullName>
    </submittedName>
</protein>
<evidence type="ECO:0000259" key="2">
    <source>
        <dbReference type="PROSITE" id="PS50937"/>
    </source>
</evidence>
<dbReference type="RefSeq" id="WP_028372610.1">
    <property type="nucleotide sequence ID" value="NZ_CAAAJD010000003.1"/>
</dbReference>
<dbReference type="OrthoDB" id="9808480at2"/>
<evidence type="ECO:0000313" key="4">
    <source>
        <dbReference type="Proteomes" id="UP000054869"/>
    </source>
</evidence>
<dbReference type="AlphaFoldDB" id="A0A0W0VQ71"/>
<dbReference type="Gene3D" id="1.10.1660.10">
    <property type="match status" value="1"/>
</dbReference>
<feature type="domain" description="HTH merR-type" evidence="2">
    <location>
        <begin position="1"/>
        <end position="72"/>
    </location>
</feature>
<dbReference type="eggNOG" id="COG0789">
    <property type="taxonomic scope" value="Bacteria"/>
</dbReference>
<proteinExistence type="predicted"/>
<dbReference type="GO" id="GO:0003700">
    <property type="term" value="F:DNA-binding transcription factor activity"/>
    <property type="evidence" value="ECO:0007669"/>
    <property type="project" value="InterPro"/>
</dbReference>
<dbReference type="CDD" id="cd01106">
    <property type="entry name" value="HTH_TipAL-Mta"/>
    <property type="match status" value="1"/>
</dbReference>
<keyword evidence="1" id="KW-0238">DNA-binding</keyword>
<dbReference type="Pfam" id="PF13411">
    <property type="entry name" value="MerR_1"/>
    <property type="match status" value="1"/>
</dbReference>
<dbReference type="PATRIC" id="fig|45067.4.peg.1530"/>
<dbReference type="EMBL" id="LNYI01000028">
    <property type="protein sequence ID" value="KTD22200.1"/>
    <property type="molecule type" value="Genomic_DNA"/>
</dbReference>
<sequence>MTQWFVKELSQITKVSVRALHHYDALGLLTPSIRLENGYRLYSESDLSKLQQIIALKFFGFKLGEIKTLLDKQQNILDNFSLQAAYLEEKAKSLKEASQTLRRIIADCNQDKSIPWKTIIESIEVFQMTQELEKSWAGKVLSPEELKDYVSFERELKTREAEKQQFEKEWAALVDKITLHLDDDPASEVAQSIGKRCMEMVNSLYGRHFAELKRAIWEKGFKQGQIGEDHLLSPKHVDWLDKAIDSYYKKRIYSILAQAKENCSSKILQQWNDLMDEMCGDSSVMREEIYQAALVDENISPAAKAWLTTVWKSSWKQDN</sequence>
<dbReference type="SMART" id="SM00422">
    <property type="entry name" value="HTH_MERR"/>
    <property type="match status" value="1"/>
</dbReference>
<evidence type="ECO:0000313" key="3">
    <source>
        <dbReference type="EMBL" id="KTD22200.1"/>
    </source>
</evidence>
<accession>A0A0W0VQ71</accession>